<keyword evidence="4" id="KW-1185">Reference proteome</keyword>
<dbReference type="InterPro" id="IPR013784">
    <property type="entry name" value="Carb-bd-like_fold"/>
</dbReference>
<feature type="chain" id="PRO_5023106548" evidence="2">
    <location>
        <begin position="26"/>
        <end position="178"/>
    </location>
</feature>
<dbReference type="AlphaFoldDB" id="A0A5C8PS79"/>
<evidence type="ECO:0000256" key="2">
    <source>
        <dbReference type="SAM" id="SignalP"/>
    </source>
</evidence>
<proteinExistence type="predicted"/>
<dbReference type="Gene3D" id="2.60.40.1120">
    <property type="entry name" value="Carboxypeptidase-like, regulatory domain"/>
    <property type="match status" value="1"/>
</dbReference>
<dbReference type="OrthoDB" id="8926484at2"/>
<accession>A0A5C8PS79</accession>
<feature type="compositionally biased region" description="Basic and acidic residues" evidence="1">
    <location>
        <begin position="35"/>
        <end position="60"/>
    </location>
</feature>
<organism evidence="3 4">
    <name type="scientific">Vineibacter terrae</name>
    <dbReference type="NCBI Taxonomy" id="2586908"/>
    <lineage>
        <taxon>Bacteria</taxon>
        <taxon>Pseudomonadati</taxon>
        <taxon>Pseudomonadota</taxon>
        <taxon>Alphaproteobacteria</taxon>
        <taxon>Hyphomicrobiales</taxon>
        <taxon>Vineibacter</taxon>
    </lineage>
</organism>
<dbReference type="Proteomes" id="UP000321638">
    <property type="component" value="Unassembled WGS sequence"/>
</dbReference>
<feature type="region of interest" description="Disordered" evidence="1">
    <location>
        <begin position="25"/>
        <end position="62"/>
    </location>
</feature>
<evidence type="ECO:0000313" key="4">
    <source>
        <dbReference type="Proteomes" id="UP000321638"/>
    </source>
</evidence>
<keyword evidence="2" id="KW-0732">Signal</keyword>
<evidence type="ECO:0000313" key="3">
    <source>
        <dbReference type="EMBL" id="TXL79525.1"/>
    </source>
</evidence>
<evidence type="ECO:0000256" key="1">
    <source>
        <dbReference type="SAM" id="MobiDB-lite"/>
    </source>
</evidence>
<dbReference type="GO" id="GO:0004180">
    <property type="term" value="F:carboxypeptidase activity"/>
    <property type="evidence" value="ECO:0007669"/>
    <property type="project" value="UniProtKB-KW"/>
</dbReference>
<dbReference type="EMBL" id="VDUZ01000005">
    <property type="protein sequence ID" value="TXL79525.1"/>
    <property type="molecule type" value="Genomic_DNA"/>
</dbReference>
<keyword evidence="3" id="KW-0121">Carboxypeptidase</keyword>
<dbReference type="SUPFAM" id="SSF49452">
    <property type="entry name" value="Starch-binding domain-like"/>
    <property type="match status" value="1"/>
</dbReference>
<dbReference type="GO" id="GO:0030246">
    <property type="term" value="F:carbohydrate binding"/>
    <property type="evidence" value="ECO:0007669"/>
    <property type="project" value="InterPro"/>
</dbReference>
<keyword evidence="3" id="KW-0378">Hydrolase</keyword>
<protein>
    <submittedName>
        <fullName evidence="3">Carboxypeptidase regulatory-like domain-containing protein</fullName>
    </submittedName>
</protein>
<comment type="caution">
    <text evidence="3">The sequence shown here is derived from an EMBL/GenBank/DDBJ whole genome shotgun (WGS) entry which is preliminary data.</text>
</comment>
<dbReference type="RefSeq" id="WP_147846032.1">
    <property type="nucleotide sequence ID" value="NZ_VDUZ01000005.1"/>
</dbReference>
<feature type="signal peptide" evidence="2">
    <location>
        <begin position="1"/>
        <end position="25"/>
    </location>
</feature>
<sequence>MTRMLPFTVAAGVLAAALAPAAAQMDRYPPPDRPSAYDRPYDRYERPYDRFDDRRPRDDVYQGMRTGPVERRQGNVIFTTGGVTKDEAEAFRAAMPRYALGLEFARANGVRGDFLAYVEVSVTDMRGQPVLHTVAEGPFLLADLPAGQYTVRAASEGSLKTRTVNITPGRHQYLAFTW</sequence>
<gene>
    <name evidence="3" type="ORF">FHP25_06160</name>
</gene>
<reference evidence="3 4" key="1">
    <citation type="submission" date="2019-06" db="EMBL/GenBank/DDBJ databases">
        <title>New taxonomy in bacterial strain CC-CFT640, isolated from vineyard.</title>
        <authorList>
            <person name="Lin S.-Y."/>
            <person name="Tsai C.-F."/>
            <person name="Young C.-C."/>
        </authorList>
    </citation>
    <scope>NUCLEOTIDE SEQUENCE [LARGE SCALE GENOMIC DNA]</scope>
    <source>
        <strain evidence="3 4">CC-CFT640</strain>
    </source>
</reference>
<name>A0A5C8PS79_9HYPH</name>
<keyword evidence="3" id="KW-0645">Protease</keyword>